<evidence type="ECO:0000259" key="3">
    <source>
        <dbReference type="Pfam" id="PF02906"/>
    </source>
</evidence>
<evidence type="ECO:0000313" key="4">
    <source>
        <dbReference type="EMBL" id="NOV48887.1"/>
    </source>
</evidence>
<accession>A0A6M2DW78</accession>
<proteinExistence type="inferred from homology"/>
<dbReference type="SUPFAM" id="SSF53920">
    <property type="entry name" value="Fe-only hydrogenase"/>
    <property type="match status" value="1"/>
</dbReference>
<sequence>MVSHFSGALRLTDLDDFIAPSQECIKPVDIKKDKSNTGAKLKLNDSGLNAGLDVISQKVSKVEITLADCLACSGCITSAESVLITEQSQEELLKILSENKALKISSSLNASKLIVISLSVQPIVSLAAKYCLSVQDAAEKISGWVCYAEKAHGFILPYISTAKSPQQIIGTLVKDIAGERGIYHVTLMPCYDKKLEASRQDFYDDLLKKRDVDCVITPIELEQMLQIANIHLSEIESKPLDNIWNSNENEKCQLFAYEGSNSGGYANFIFKHVAKYLFNIEDAKPVFTNIRNSDFKEATLKVNDEIILRFAIANGFKNIQNIMQKMKRKKVQYDFIEIMACPSGCLNGGAQNRPEEGVPNKQYIANLEKLYFNLPLSDPNDNPDANQMYKDKDTDKIKHDFHTSYNAVEKSTTSLLIKW</sequence>
<evidence type="ECO:0000256" key="1">
    <source>
        <dbReference type="ARBA" id="ARBA00006596"/>
    </source>
</evidence>
<dbReference type="InterPro" id="IPR009016">
    <property type="entry name" value="Fe_hydrogenase"/>
</dbReference>
<dbReference type="InterPro" id="IPR050340">
    <property type="entry name" value="Cytosolic_Fe-S_CAF"/>
</dbReference>
<dbReference type="EMBL" id="GIIL01005161">
    <property type="protein sequence ID" value="NOV48887.1"/>
    <property type="molecule type" value="Transcribed_RNA"/>
</dbReference>
<dbReference type="InterPro" id="IPR004108">
    <property type="entry name" value="Fe_hydrogenase_lsu_C"/>
</dbReference>
<name>A0A6M2DW78_XENCH</name>
<organism evidence="4">
    <name type="scientific">Xenopsylla cheopis</name>
    <name type="common">Oriental rat flea</name>
    <name type="synonym">Pulex cheopis</name>
    <dbReference type="NCBI Taxonomy" id="163159"/>
    <lineage>
        <taxon>Eukaryota</taxon>
        <taxon>Metazoa</taxon>
        <taxon>Ecdysozoa</taxon>
        <taxon>Arthropoda</taxon>
        <taxon>Hexapoda</taxon>
        <taxon>Insecta</taxon>
        <taxon>Pterygota</taxon>
        <taxon>Neoptera</taxon>
        <taxon>Endopterygota</taxon>
        <taxon>Siphonaptera</taxon>
        <taxon>Pulicidae</taxon>
        <taxon>Xenopsyllinae</taxon>
        <taxon>Xenopsylla</taxon>
    </lineage>
</organism>
<dbReference type="Pfam" id="PF02906">
    <property type="entry name" value="Fe_hyd_lg_C"/>
    <property type="match status" value="1"/>
</dbReference>
<dbReference type="Gene3D" id="3.40.950.10">
    <property type="entry name" value="Fe-only Hydrogenase (Larger Subunit), Chain L, domain 3"/>
    <property type="match status" value="1"/>
</dbReference>
<comment type="function">
    <text evidence="2">Component of the cytosolic iron-sulfur (Fe/S) protein assembly machinery. Required for maturation of extramitochondrial Fe/S proteins.</text>
</comment>
<dbReference type="AlphaFoldDB" id="A0A6M2DW78"/>
<reference evidence="4" key="1">
    <citation type="submission" date="2020-03" db="EMBL/GenBank/DDBJ databases">
        <title>Transcriptomic Profiling of the Digestive Tract of the Rat Flea, Xenopsylla cheopis, Following Blood Feeding and Infection with Yersinia pestis.</title>
        <authorList>
            <person name="Bland D.M."/>
            <person name="Martens C.A."/>
            <person name="Virtaneva K."/>
            <person name="Kanakabandi K."/>
            <person name="Long D."/>
            <person name="Rosenke R."/>
            <person name="Saturday G.A."/>
            <person name="Hoyt F.H."/>
            <person name="Bruno D.P."/>
            <person name="Ribeiro J.M.C."/>
            <person name="Hinnebusch J."/>
        </authorList>
    </citation>
    <scope>NUCLEOTIDE SEQUENCE</scope>
</reference>
<protein>
    <submittedName>
        <fullName evidence="4">Putative nuclear architecture related protein</fullName>
    </submittedName>
</protein>
<feature type="domain" description="Iron hydrogenase large subunit C-terminal" evidence="3">
    <location>
        <begin position="143"/>
        <end position="349"/>
    </location>
</feature>
<comment type="similarity">
    <text evidence="1">Belongs to the NARF family.</text>
</comment>
<evidence type="ECO:0000256" key="2">
    <source>
        <dbReference type="ARBA" id="ARBA00025700"/>
    </source>
</evidence>
<dbReference type="PANTHER" id="PTHR11615">
    <property type="entry name" value="NITRATE, FORMATE, IRON DEHYDROGENASE"/>
    <property type="match status" value="1"/>
</dbReference>